<sequence>MDLVNEIKKIHLKLNKNIREFNKSEKNKEEIKVSELQIHKILYFVYGYFWKKYQEELFAADFEAWKYGPIEINYRINKKIIESKIIFNEEKKEFIKDKINKLLVYEIWFLIEQSHLTTPWIKNFNSDKDPKKIDNNEIKDFFEKLY</sequence>
<gene>
    <name evidence="2" type="ORF">X271_00320</name>
</gene>
<reference evidence="2 3" key="1">
    <citation type="journal article" date="2014" name="Genome Biol. Evol.">
        <title>Phylogenomics of "Candidatus Hepatoplasma crinochetorum," a Lineage of Mollicutes Associated with Noninsect Arthropods.</title>
        <authorList>
            <person name="Leclercq S."/>
            <person name="Dittmer J."/>
            <person name="Bouchon D."/>
            <person name="Cordaux R."/>
        </authorList>
    </citation>
    <scope>NUCLEOTIDE SEQUENCE [LARGE SCALE GENOMIC DNA]</scope>
    <source>
        <strain evidence="2 3">Av</strain>
    </source>
</reference>
<evidence type="ECO:0000313" key="2">
    <source>
        <dbReference type="EMBL" id="AHK22426.1"/>
    </source>
</evidence>
<dbReference type="RefSeq" id="WP_025208723.1">
    <property type="nucleotide sequence ID" value="NZ_CP006932.1"/>
</dbReference>
<dbReference type="Pfam" id="PF13274">
    <property type="entry name" value="SocA_Panacea"/>
    <property type="match status" value="1"/>
</dbReference>
<dbReference type="KEGG" id="hcr:X271_00320"/>
<proteinExistence type="predicted"/>
<protein>
    <recommendedName>
        <fullName evidence="1">Antitoxin SocA-like Panacea domain-containing protein</fullName>
    </recommendedName>
</protein>
<dbReference type="STRING" id="1427984.X271_00320"/>
<evidence type="ECO:0000313" key="3">
    <source>
        <dbReference type="Proteomes" id="UP000019450"/>
    </source>
</evidence>
<organism evidence="2 3">
    <name type="scientific">Candidatus Hepatoplasma crinochetorum Av</name>
    <dbReference type="NCBI Taxonomy" id="1427984"/>
    <lineage>
        <taxon>Bacteria</taxon>
        <taxon>Bacillati</taxon>
        <taxon>Mycoplasmatota</taxon>
        <taxon>Mollicutes</taxon>
        <taxon>Candidatus Hepatoplasmataceae</taxon>
        <taxon>Candidatus Hepatoplasma</taxon>
    </lineage>
</organism>
<dbReference type="OrthoDB" id="399421at2"/>
<dbReference type="InterPro" id="IPR025272">
    <property type="entry name" value="SocA_Panacea"/>
</dbReference>
<evidence type="ECO:0000259" key="1">
    <source>
        <dbReference type="Pfam" id="PF13274"/>
    </source>
</evidence>
<dbReference type="AlphaFoldDB" id="W8GN50"/>
<feature type="domain" description="Antitoxin SocA-like Panacea" evidence="1">
    <location>
        <begin position="39"/>
        <end position="120"/>
    </location>
</feature>
<accession>W8GN50</accession>
<dbReference type="Proteomes" id="UP000019450">
    <property type="component" value="Chromosome"/>
</dbReference>
<dbReference type="HOGENOM" id="CLU_1773985_0_0_14"/>
<dbReference type="EMBL" id="CP006932">
    <property type="protein sequence ID" value="AHK22426.1"/>
    <property type="molecule type" value="Genomic_DNA"/>
</dbReference>
<keyword evidence="3" id="KW-1185">Reference proteome</keyword>
<name>W8GN50_9MOLU</name>